<dbReference type="CDD" id="cd00165">
    <property type="entry name" value="S4"/>
    <property type="match status" value="1"/>
</dbReference>
<dbReference type="Gene3D" id="3.10.290.10">
    <property type="entry name" value="RNA-binding S4 domain"/>
    <property type="match status" value="1"/>
</dbReference>
<dbReference type="SUPFAM" id="SSF55174">
    <property type="entry name" value="Alpha-L RNA-binding motif"/>
    <property type="match status" value="1"/>
</dbReference>
<dbReference type="AlphaFoldDB" id="A0A1Y5I3B4"/>
<feature type="non-terminal residue" evidence="4">
    <location>
        <position position="72"/>
    </location>
</feature>
<dbReference type="EMBL" id="KZ155826">
    <property type="protein sequence ID" value="OUS44018.1"/>
    <property type="molecule type" value="Genomic_DNA"/>
</dbReference>
<feature type="region of interest" description="Disordered" evidence="2">
    <location>
        <begin position="1"/>
        <end position="22"/>
    </location>
</feature>
<feature type="non-terminal residue" evidence="4">
    <location>
        <position position="1"/>
    </location>
</feature>
<proteinExistence type="predicted"/>
<evidence type="ECO:0000256" key="1">
    <source>
        <dbReference type="PROSITE-ProRule" id="PRU00182"/>
    </source>
</evidence>
<evidence type="ECO:0000313" key="4">
    <source>
        <dbReference type="EMBL" id="OUS44018.1"/>
    </source>
</evidence>
<dbReference type="SMART" id="SM00363">
    <property type="entry name" value="S4"/>
    <property type="match status" value="1"/>
</dbReference>
<evidence type="ECO:0000259" key="3">
    <source>
        <dbReference type="SMART" id="SM00363"/>
    </source>
</evidence>
<dbReference type="GO" id="GO:0003723">
    <property type="term" value="F:RNA binding"/>
    <property type="evidence" value="ECO:0007669"/>
    <property type="project" value="UniProtKB-KW"/>
</dbReference>
<organism evidence="4">
    <name type="scientific">Ostreococcus tauri</name>
    <name type="common">Marine green alga</name>
    <dbReference type="NCBI Taxonomy" id="70448"/>
    <lineage>
        <taxon>Eukaryota</taxon>
        <taxon>Viridiplantae</taxon>
        <taxon>Chlorophyta</taxon>
        <taxon>Mamiellophyceae</taxon>
        <taxon>Mamiellales</taxon>
        <taxon>Bathycoccaceae</taxon>
        <taxon>Ostreococcus</taxon>
    </lineage>
</organism>
<dbReference type="PROSITE" id="PS50889">
    <property type="entry name" value="S4"/>
    <property type="match status" value="1"/>
</dbReference>
<keyword evidence="1" id="KW-0694">RNA-binding</keyword>
<dbReference type="InterPro" id="IPR036986">
    <property type="entry name" value="S4_RNA-bd_sf"/>
</dbReference>
<accession>A0A1Y5I3B4</accession>
<dbReference type="Pfam" id="PF01479">
    <property type="entry name" value="S4"/>
    <property type="match status" value="1"/>
</dbReference>
<name>A0A1Y5I3B4_OSTTA</name>
<reference evidence="4" key="1">
    <citation type="submission" date="2017-04" db="EMBL/GenBank/DDBJ databases">
        <title>Population genomics of picophytoplankton unveils novel chromosome hypervariability.</title>
        <authorList>
            <consortium name="DOE Joint Genome Institute"/>
            <person name="Blanc-Mathieu R."/>
            <person name="Krasovec M."/>
            <person name="Hebrard M."/>
            <person name="Yau S."/>
            <person name="Desgranges E."/>
            <person name="Martin J."/>
            <person name="Schackwitz W."/>
            <person name="Kuo A."/>
            <person name="Salin G."/>
            <person name="Donnadieu C."/>
            <person name="Desdevises Y."/>
            <person name="Sanchez-Ferandin S."/>
            <person name="Moreau H."/>
            <person name="Rivals E."/>
            <person name="Grigoriev I.V."/>
            <person name="Grimsley N."/>
            <person name="Eyre-Walker A."/>
            <person name="Piganeau G."/>
        </authorList>
    </citation>
    <scope>NUCLEOTIDE SEQUENCE [LARGE SCALE GENOMIC DNA]</scope>
    <source>
        <strain evidence="4">RCC 1115</strain>
    </source>
</reference>
<gene>
    <name evidence="4" type="ORF">BE221DRAFT_53537</name>
</gene>
<dbReference type="InterPro" id="IPR002942">
    <property type="entry name" value="S4_RNA-bd"/>
</dbReference>
<dbReference type="Proteomes" id="UP000195557">
    <property type="component" value="Unassembled WGS sequence"/>
</dbReference>
<protein>
    <recommendedName>
        <fullName evidence="3">RNA-binding S4 domain-containing protein</fullName>
    </recommendedName>
</protein>
<sequence>AALFEKQRHGASSESSHHRRLDRALVRRGLAKTSGEAKKMITEGRVLVSGVMATRVEQRVALEDVSVERGTA</sequence>
<evidence type="ECO:0000256" key="2">
    <source>
        <dbReference type="SAM" id="MobiDB-lite"/>
    </source>
</evidence>
<feature type="domain" description="RNA-binding S4" evidence="3">
    <location>
        <begin position="19"/>
        <end position="71"/>
    </location>
</feature>